<dbReference type="EMBL" id="BRPK01000006">
    <property type="protein sequence ID" value="GLB39268.1"/>
    <property type="molecule type" value="Genomic_DNA"/>
</dbReference>
<comment type="similarity">
    <text evidence="4">Belongs to the metallophosphoesterase superfamily. Purple acid phosphatase family.</text>
</comment>
<gene>
    <name evidence="8" type="ORF">LshimejAT787_0604300</name>
</gene>
<protein>
    <recommendedName>
        <fullName evidence="4">Purple acid phosphatase</fullName>
        <ecNumber evidence="4">3.1.3.2</ecNumber>
    </recommendedName>
</protein>
<dbReference type="PANTHER" id="PTHR22953:SF145">
    <property type="entry name" value="PURPLE ACID PHOSPHATASE"/>
    <property type="match status" value="1"/>
</dbReference>
<dbReference type="Pfam" id="PF16656">
    <property type="entry name" value="Pur_ac_phosph_N"/>
    <property type="match status" value="1"/>
</dbReference>
<dbReference type="SUPFAM" id="SSF56300">
    <property type="entry name" value="Metallo-dependent phosphatases"/>
    <property type="match status" value="1"/>
</dbReference>
<keyword evidence="2 4" id="KW-0378">Hydrolase</keyword>
<dbReference type="OrthoDB" id="45007at2759"/>
<evidence type="ECO:0000256" key="2">
    <source>
        <dbReference type="ARBA" id="ARBA00022801"/>
    </source>
</evidence>
<evidence type="ECO:0000259" key="7">
    <source>
        <dbReference type="Pfam" id="PF16656"/>
    </source>
</evidence>
<dbReference type="PANTHER" id="PTHR22953">
    <property type="entry name" value="ACID PHOSPHATASE RELATED"/>
    <property type="match status" value="1"/>
</dbReference>
<evidence type="ECO:0000259" key="6">
    <source>
        <dbReference type="Pfam" id="PF14008"/>
    </source>
</evidence>
<evidence type="ECO:0000256" key="3">
    <source>
        <dbReference type="ARBA" id="ARBA00023180"/>
    </source>
</evidence>
<dbReference type="Proteomes" id="UP001063166">
    <property type="component" value="Unassembled WGS sequence"/>
</dbReference>
<dbReference type="InterPro" id="IPR025733">
    <property type="entry name" value="PAPs_C"/>
</dbReference>
<dbReference type="GO" id="GO:0003993">
    <property type="term" value="F:acid phosphatase activity"/>
    <property type="evidence" value="ECO:0007669"/>
    <property type="project" value="UniProtKB-EC"/>
</dbReference>
<evidence type="ECO:0000256" key="4">
    <source>
        <dbReference type="RuleBase" id="RU361203"/>
    </source>
</evidence>
<keyword evidence="3" id="KW-0325">Glycoprotein</keyword>
<dbReference type="Pfam" id="PF00149">
    <property type="entry name" value="Metallophos"/>
    <property type="match status" value="1"/>
</dbReference>
<reference evidence="8" key="1">
    <citation type="submission" date="2022-07" db="EMBL/GenBank/DDBJ databases">
        <title>The genome of Lyophyllum shimeji provides insight into the initial evolution of ectomycorrhizal fungal genome.</title>
        <authorList>
            <person name="Kobayashi Y."/>
            <person name="Shibata T."/>
            <person name="Hirakawa H."/>
            <person name="Shigenobu S."/>
            <person name="Nishiyama T."/>
            <person name="Yamada A."/>
            <person name="Hasebe M."/>
            <person name="Kawaguchi M."/>
        </authorList>
    </citation>
    <scope>NUCLEOTIDE SEQUENCE</scope>
    <source>
        <strain evidence="8">AT787</strain>
    </source>
</reference>
<feature type="domain" description="Purple acid phosphatase C-terminal" evidence="6">
    <location>
        <begin position="427"/>
        <end position="487"/>
    </location>
</feature>
<dbReference type="SUPFAM" id="SSF49363">
    <property type="entry name" value="Purple acid phosphatase, N-terminal domain"/>
    <property type="match status" value="1"/>
</dbReference>
<comment type="caution">
    <text evidence="8">The sequence shown here is derived from an EMBL/GenBank/DDBJ whole genome shotgun (WGS) entry which is preliminary data.</text>
</comment>
<feature type="signal peptide" evidence="4">
    <location>
        <begin position="1"/>
        <end position="20"/>
    </location>
</feature>
<comment type="catalytic activity">
    <reaction evidence="4">
        <text>a phosphate monoester + H2O = an alcohol + phosphate</text>
        <dbReference type="Rhea" id="RHEA:15017"/>
        <dbReference type="ChEBI" id="CHEBI:15377"/>
        <dbReference type="ChEBI" id="CHEBI:30879"/>
        <dbReference type="ChEBI" id="CHEBI:43474"/>
        <dbReference type="ChEBI" id="CHEBI:67140"/>
        <dbReference type="EC" id="3.1.3.2"/>
    </reaction>
</comment>
<dbReference type="InterPro" id="IPR004843">
    <property type="entry name" value="Calcineurin-like_PHP"/>
</dbReference>
<feature type="domain" description="Calcineurin-like phosphoesterase" evidence="5">
    <location>
        <begin position="166"/>
        <end position="404"/>
    </location>
</feature>
<sequence>MKLAFLAGLASATLLTLVSAQAGHVPGSVPDNKYEPLQHRLAYAGPTGMTVSWNTFAKLEKPSVRYGTDPKGLTSIAYGSSTTYPTSRTYNNHVRLSGLHPNTKYYYLVANSVESAYSFTTPREAGDHTPFSTAVVVDLGTMGAMGLSTHVGNGADNPLGPNDTNTIQSLIQHQSEFDLILHAGDIAYADYWLKEEIQGYLPNTTIQDGAKVYETILESFFDELQPVTAFKPYMVGPGNHEANCDNGGTTDHRYNVSYDVSICLPGQTNFTGYINHWRMPGNESGGRDNFWYSFDHGMVHYIQLSTETDLGNGLLGPDEPNGPEAENGGPFGRYPNEQVDWLKKDLESVDRQKTPWVVVAGHRPWYVSASNDSSTICLGCQQAFEPLFHQFSVDLVLSGHVHAYERIAPIFNYVIDPAGLDNPSSAWYITNGAAGHYDGLDPLDSPRQPYSVFSTDAAYGWSRLIFHNTTHMTHEFVASRNGSVLDRATLHKAHDFGCEIQGRGYGGWGKAKRWWC</sequence>
<dbReference type="GO" id="GO:0046872">
    <property type="term" value="F:metal ion binding"/>
    <property type="evidence" value="ECO:0007669"/>
    <property type="project" value="InterPro"/>
</dbReference>
<dbReference type="Gene3D" id="3.60.21.10">
    <property type="match status" value="1"/>
</dbReference>
<evidence type="ECO:0000259" key="5">
    <source>
        <dbReference type="Pfam" id="PF00149"/>
    </source>
</evidence>
<feature type="domain" description="Purple acid phosphatase N-terminal" evidence="7">
    <location>
        <begin position="36"/>
        <end position="121"/>
    </location>
</feature>
<feature type="chain" id="PRO_5040547097" description="Purple acid phosphatase" evidence="4">
    <location>
        <begin position="21"/>
        <end position="516"/>
    </location>
</feature>
<name>A0A9P3PNR9_LYOSH</name>
<proteinExistence type="inferred from homology"/>
<keyword evidence="9" id="KW-1185">Reference proteome</keyword>
<dbReference type="Pfam" id="PF14008">
    <property type="entry name" value="Metallophos_C"/>
    <property type="match status" value="1"/>
</dbReference>
<evidence type="ECO:0000256" key="1">
    <source>
        <dbReference type="ARBA" id="ARBA00022729"/>
    </source>
</evidence>
<evidence type="ECO:0000313" key="8">
    <source>
        <dbReference type="EMBL" id="GLB39268.1"/>
    </source>
</evidence>
<accession>A0A9P3PNR9</accession>
<organism evidence="8 9">
    <name type="scientific">Lyophyllum shimeji</name>
    <name type="common">Hon-shimeji</name>
    <name type="synonym">Tricholoma shimeji</name>
    <dbReference type="NCBI Taxonomy" id="47721"/>
    <lineage>
        <taxon>Eukaryota</taxon>
        <taxon>Fungi</taxon>
        <taxon>Dikarya</taxon>
        <taxon>Basidiomycota</taxon>
        <taxon>Agaricomycotina</taxon>
        <taxon>Agaricomycetes</taxon>
        <taxon>Agaricomycetidae</taxon>
        <taxon>Agaricales</taxon>
        <taxon>Tricholomatineae</taxon>
        <taxon>Lyophyllaceae</taxon>
        <taxon>Lyophyllum</taxon>
    </lineage>
</organism>
<dbReference type="InterPro" id="IPR008963">
    <property type="entry name" value="Purple_acid_Pase-like_N"/>
</dbReference>
<evidence type="ECO:0000313" key="9">
    <source>
        <dbReference type="Proteomes" id="UP001063166"/>
    </source>
</evidence>
<dbReference type="EC" id="3.1.3.2" evidence="4"/>
<dbReference type="InterPro" id="IPR041792">
    <property type="entry name" value="MPP_PAP"/>
</dbReference>
<dbReference type="AlphaFoldDB" id="A0A9P3PNR9"/>
<dbReference type="InterPro" id="IPR039331">
    <property type="entry name" value="PAPs-like"/>
</dbReference>
<dbReference type="InterPro" id="IPR015914">
    <property type="entry name" value="PAPs_N"/>
</dbReference>
<dbReference type="Gene3D" id="2.60.40.380">
    <property type="entry name" value="Purple acid phosphatase-like, N-terminal"/>
    <property type="match status" value="1"/>
</dbReference>
<keyword evidence="1 4" id="KW-0732">Signal</keyword>
<dbReference type="CDD" id="cd00839">
    <property type="entry name" value="MPP_PAPs"/>
    <property type="match status" value="1"/>
</dbReference>
<dbReference type="InterPro" id="IPR029052">
    <property type="entry name" value="Metallo-depent_PP-like"/>
</dbReference>